<accession>A0A7C4RUM8</accession>
<dbReference type="PANTHER" id="PTHR43344:SF2">
    <property type="entry name" value="PHOSPHOSERINE PHOSPHATASE"/>
    <property type="match status" value="1"/>
</dbReference>
<keyword evidence="4" id="KW-0479">Metal-binding</keyword>
<keyword evidence="7" id="KW-0718">Serine biosynthesis</keyword>
<dbReference type="GO" id="GO:0005737">
    <property type="term" value="C:cytoplasm"/>
    <property type="evidence" value="ECO:0007669"/>
    <property type="project" value="TreeGrafter"/>
</dbReference>
<dbReference type="InterPro" id="IPR036412">
    <property type="entry name" value="HAD-like_sf"/>
</dbReference>
<feature type="binding site" evidence="11">
    <location>
        <position position="133"/>
    </location>
    <ligand>
        <name>substrate</name>
    </ligand>
</feature>
<evidence type="ECO:0000256" key="12">
    <source>
        <dbReference type="PIRSR" id="PIRSR611863-3"/>
    </source>
</evidence>
<keyword evidence="13" id="KW-0808">Transferase</keyword>
<dbReference type="InterPro" id="IPR011863">
    <property type="entry name" value="HSK-PSP"/>
</dbReference>
<keyword evidence="6" id="KW-0460">Magnesium</keyword>
<keyword evidence="3" id="KW-0028">Amino-acid biosynthesis</keyword>
<reference evidence="13" key="1">
    <citation type="journal article" date="2020" name="mSystems">
        <title>Genome- and Community-Level Interaction Insights into Carbon Utilization and Element Cycling Functions of Hydrothermarchaeota in Hydrothermal Sediment.</title>
        <authorList>
            <person name="Zhou Z."/>
            <person name="Liu Y."/>
            <person name="Xu W."/>
            <person name="Pan J."/>
            <person name="Luo Z.H."/>
            <person name="Li M."/>
        </authorList>
    </citation>
    <scope>NUCLEOTIDE SEQUENCE [LARGE SCALE GENOMIC DNA]</scope>
    <source>
        <strain evidence="13">SpSt-477</strain>
    </source>
</reference>
<comment type="caution">
    <text evidence="13">The sequence shown here is derived from an EMBL/GenBank/DDBJ whole genome shotgun (WGS) entry which is preliminary data.</text>
</comment>
<evidence type="ECO:0000256" key="9">
    <source>
        <dbReference type="ARBA" id="ARBA00048523"/>
    </source>
</evidence>
<evidence type="ECO:0000256" key="3">
    <source>
        <dbReference type="ARBA" id="ARBA00022605"/>
    </source>
</evidence>
<dbReference type="GO" id="GO:0000287">
    <property type="term" value="F:magnesium ion binding"/>
    <property type="evidence" value="ECO:0007669"/>
    <property type="project" value="TreeGrafter"/>
</dbReference>
<gene>
    <name evidence="13" type="primary">thrH</name>
    <name evidence="13" type="ORF">ENS29_16485</name>
</gene>
<proteinExistence type="predicted"/>
<dbReference type="NCBIfam" id="NF010109">
    <property type="entry name" value="PRK13582.1"/>
    <property type="match status" value="1"/>
</dbReference>
<dbReference type="SUPFAM" id="SSF56784">
    <property type="entry name" value="HAD-like"/>
    <property type="match status" value="1"/>
</dbReference>
<dbReference type="GO" id="GO:0036424">
    <property type="term" value="F:L-phosphoserine phosphatase activity"/>
    <property type="evidence" value="ECO:0007669"/>
    <property type="project" value="TreeGrafter"/>
</dbReference>
<dbReference type="PANTHER" id="PTHR43344">
    <property type="entry name" value="PHOSPHOSERINE PHOSPHATASE"/>
    <property type="match status" value="1"/>
</dbReference>
<dbReference type="NCBIfam" id="TIGR02137">
    <property type="entry name" value="HSK-PSP"/>
    <property type="match status" value="1"/>
</dbReference>
<evidence type="ECO:0000256" key="7">
    <source>
        <dbReference type="ARBA" id="ARBA00023299"/>
    </source>
</evidence>
<feature type="binding site" evidence="12">
    <location>
        <position position="152"/>
    </location>
    <ligand>
        <name>Mg(2+)</name>
        <dbReference type="ChEBI" id="CHEBI:18420"/>
    </ligand>
</feature>
<sequence length="199" mass="22627">MHIVCTDLEGVLIPEVWIAVAEKTGIPELRLTTRDIADYDQLMRQRLQILKDNRLTLRDIQDVISTMEPLDGALDFLDRLREATQVIIVSDTYIEFAKPFMKKLGWPTLFCHDLTTDASGTIIGYNLRQKEAKKHTVQALKSLNYNVIAMGDSYNDTAMLVEADHGILFRPPASVVDAFPQFPVCTEYKTLFQMISSFL</sequence>
<evidence type="ECO:0000256" key="2">
    <source>
        <dbReference type="ARBA" id="ARBA00012640"/>
    </source>
</evidence>
<feature type="binding site" evidence="11">
    <location>
        <position position="46"/>
    </location>
    <ligand>
        <name>substrate</name>
    </ligand>
</feature>
<dbReference type="Gene3D" id="3.40.50.1000">
    <property type="entry name" value="HAD superfamily/HAD-like"/>
    <property type="match status" value="1"/>
</dbReference>
<keyword evidence="5" id="KW-0378">Hydrolase</keyword>
<feature type="binding site" evidence="12">
    <location>
        <position position="7"/>
    </location>
    <ligand>
        <name>Mg(2+)</name>
        <dbReference type="ChEBI" id="CHEBI:18420"/>
    </ligand>
</feature>
<dbReference type="InterPro" id="IPR023214">
    <property type="entry name" value="HAD_sf"/>
</dbReference>
<evidence type="ECO:0000256" key="6">
    <source>
        <dbReference type="ARBA" id="ARBA00022842"/>
    </source>
</evidence>
<evidence type="ECO:0000256" key="4">
    <source>
        <dbReference type="ARBA" id="ARBA00022723"/>
    </source>
</evidence>
<dbReference type="EC" id="3.1.3.3" evidence="2"/>
<name>A0A7C4RUM8_9BACT</name>
<dbReference type="GO" id="GO:0016740">
    <property type="term" value="F:transferase activity"/>
    <property type="evidence" value="ECO:0007669"/>
    <property type="project" value="UniProtKB-KW"/>
</dbReference>
<organism evidence="13">
    <name type="scientific">Desulfatirhabdium butyrativorans</name>
    <dbReference type="NCBI Taxonomy" id="340467"/>
    <lineage>
        <taxon>Bacteria</taxon>
        <taxon>Pseudomonadati</taxon>
        <taxon>Thermodesulfobacteriota</taxon>
        <taxon>Desulfobacteria</taxon>
        <taxon>Desulfobacterales</taxon>
        <taxon>Desulfatirhabdiaceae</taxon>
        <taxon>Desulfatirhabdium</taxon>
    </lineage>
</organism>
<evidence type="ECO:0000256" key="10">
    <source>
        <dbReference type="PIRSR" id="PIRSR611863-1"/>
    </source>
</evidence>
<evidence type="ECO:0000256" key="5">
    <source>
        <dbReference type="ARBA" id="ARBA00022801"/>
    </source>
</evidence>
<dbReference type="Pfam" id="PF00702">
    <property type="entry name" value="Hydrolase"/>
    <property type="match status" value="1"/>
</dbReference>
<feature type="active site" description="Proton donor" evidence="10">
    <location>
        <position position="9"/>
    </location>
</feature>
<comment type="catalytic activity">
    <reaction evidence="9">
        <text>O-phospho-D-serine + H2O = D-serine + phosphate</text>
        <dbReference type="Rhea" id="RHEA:24873"/>
        <dbReference type="ChEBI" id="CHEBI:15377"/>
        <dbReference type="ChEBI" id="CHEBI:35247"/>
        <dbReference type="ChEBI" id="CHEBI:43474"/>
        <dbReference type="ChEBI" id="CHEBI:58680"/>
        <dbReference type="EC" id="3.1.3.3"/>
    </reaction>
</comment>
<comment type="pathway">
    <text evidence="1">Amino-acid biosynthesis; L-serine biosynthesis; L-serine from 3-phospho-D-glycerate: step 3/3.</text>
</comment>
<dbReference type="GO" id="GO:0006564">
    <property type="term" value="P:L-serine biosynthetic process"/>
    <property type="evidence" value="ECO:0007669"/>
    <property type="project" value="UniProtKB-KW"/>
</dbReference>
<feature type="active site" description="Nucleophile" evidence="10">
    <location>
        <position position="7"/>
    </location>
</feature>
<feature type="binding site" evidence="11">
    <location>
        <begin position="90"/>
        <end position="91"/>
    </location>
    <ligand>
        <name>substrate</name>
    </ligand>
</feature>
<feature type="binding site" evidence="11">
    <location>
        <position position="15"/>
    </location>
    <ligand>
        <name>substrate</name>
    </ligand>
</feature>
<evidence type="ECO:0000256" key="8">
    <source>
        <dbReference type="ARBA" id="ARBA00048138"/>
    </source>
</evidence>
<feature type="binding site" evidence="12">
    <location>
        <position position="9"/>
    </location>
    <ligand>
        <name>Mg(2+)</name>
        <dbReference type="ChEBI" id="CHEBI:18420"/>
    </ligand>
</feature>
<evidence type="ECO:0000256" key="11">
    <source>
        <dbReference type="PIRSR" id="PIRSR611863-2"/>
    </source>
</evidence>
<dbReference type="InterPro" id="IPR050582">
    <property type="entry name" value="HAD-like_SerB"/>
</dbReference>
<evidence type="ECO:0000256" key="1">
    <source>
        <dbReference type="ARBA" id="ARBA00005135"/>
    </source>
</evidence>
<feature type="binding site" evidence="11">
    <location>
        <position position="155"/>
    </location>
    <ligand>
        <name>substrate</name>
    </ligand>
</feature>
<comment type="cofactor">
    <cofactor evidence="12">
        <name>Mg(2+)</name>
        <dbReference type="ChEBI" id="CHEBI:18420"/>
    </cofactor>
    <text evidence="12">Binds 1 Mg(2+) ion per subunit.</text>
</comment>
<dbReference type="Gene3D" id="3.90.1470.10">
    <property type="entry name" value="thrh gene product, domain 2"/>
    <property type="match status" value="1"/>
</dbReference>
<dbReference type="EMBL" id="DSUH01000376">
    <property type="protein sequence ID" value="HGU34423.1"/>
    <property type="molecule type" value="Genomic_DNA"/>
</dbReference>
<comment type="catalytic activity">
    <reaction evidence="8">
        <text>O-phospho-L-serine + H2O = L-serine + phosphate</text>
        <dbReference type="Rhea" id="RHEA:21208"/>
        <dbReference type="ChEBI" id="CHEBI:15377"/>
        <dbReference type="ChEBI" id="CHEBI:33384"/>
        <dbReference type="ChEBI" id="CHEBI:43474"/>
        <dbReference type="ChEBI" id="CHEBI:57524"/>
        <dbReference type="EC" id="3.1.3.3"/>
    </reaction>
</comment>
<dbReference type="AlphaFoldDB" id="A0A7C4RUM8"/>
<evidence type="ECO:0000313" key="13">
    <source>
        <dbReference type="EMBL" id="HGU34423.1"/>
    </source>
</evidence>
<protein>
    <recommendedName>
        <fullName evidence="2">phosphoserine phosphatase</fullName>
        <ecNumber evidence="2">3.1.3.3</ecNumber>
    </recommendedName>
</protein>